<comment type="caution">
    <text evidence="2">The sequence shown here is derived from an EMBL/GenBank/DDBJ whole genome shotgun (WGS) entry which is preliminary data.</text>
</comment>
<feature type="region of interest" description="Disordered" evidence="1">
    <location>
        <begin position="300"/>
        <end position="412"/>
    </location>
</feature>
<dbReference type="AlphaFoldDB" id="A0A9P4HSM6"/>
<accession>A0A9P4HSM6</accession>
<reference evidence="2" key="1">
    <citation type="journal article" date="2020" name="Stud. Mycol.">
        <title>101 Dothideomycetes genomes: a test case for predicting lifestyles and emergence of pathogens.</title>
        <authorList>
            <person name="Haridas S."/>
            <person name="Albert R."/>
            <person name="Binder M."/>
            <person name="Bloem J."/>
            <person name="Labutti K."/>
            <person name="Salamov A."/>
            <person name="Andreopoulos B."/>
            <person name="Baker S."/>
            <person name="Barry K."/>
            <person name="Bills G."/>
            <person name="Bluhm B."/>
            <person name="Cannon C."/>
            <person name="Castanera R."/>
            <person name="Culley D."/>
            <person name="Daum C."/>
            <person name="Ezra D."/>
            <person name="Gonzalez J."/>
            <person name="Henrissat B."/>
            <person name="Kuo A."/>
            <person name="Liang C."/>
            <person name="Lipzen A."/>
            <person name="Lutzoni F."/>
            <person name="Magnuson J."/>
            <person name="Mondo S."/>
            <person name="Nolan M."/>
            <person name="Ohm R."/>
            <person name="Pangilinan J."/>
            <person name="Park H.-J."/>
            <person name="Ramirez L."/>
            <person name="Alfaro M."/>
            <person name="Sun H."/>
            <person name="Tritt A."/>
            <person name="Yoshinaga Y."/>
            <person name="Zwiers L.-H."/>
            <person name="Turgeon B."/>
            <person name="Goodwin S."/>
            <person name="Spatafora J."/>
            <person name="Crous P."/>
            <person name="Grigoriev I."/>
        </authorList>
    </citation>
    <scope>NUCLEOTIDE SEQUENCE</scope>
    <source>
        <strain evidence="2">CBS 121410</strain>
    </source>
</reference>
<evidence type="ECO:0000313" key="3">
    <source>
        <dbReference type="Proteomes" id="UP000799776"/>
    </source>
</evidence>
<dbReference type="EMBL" id="ML978736">
    <property type="protein sequence ID" value="KAF2084906.1"/>
    <property type="molecule type" value="Genomic_DNA"/>
</dbReference>
<feature type="compositionally biased region" description="Low complexity" evidence="1">
    <location>
        <begin position="220"/>
        <end position="235"/>
    </location>
</feature>
<evidence type="ECO:0008006" key="4">
    <source>
        <dbReference type="Google" id="ProtNLM"/>
    </source>
</evidence>
<name>A0A9P4HSM6_9PEZI</name>
<evidence type="ECO:0000256" key="1">
    <source>
        <dbReference type="SAM" id="MobiDB-lite"/>
    </source>
</evidence>
<feature type="compositionally biased region" description="Acidic residues" evidence="1">
    <location>
        <begin position="345"/>
        <end position="359"/>
    </location>
</feature>
<keyword evidence="3" id="KW-1185">Reference proteome</keyword>
<proteinExistence type="predicted"/>
<dbReference type="PANTHER" id="PTHR36223:SF1">
    <property type="entry name" value="TRANSCRIPTION ELONGATION FACTOR EAF N-TERMINAL DOMAIN-CONTAINING PROTEIN"/>
    <property type="match status" value="1"/>
</dbReference>
<feature type="region of interest" description="Disordered" evidence="1">
    <location>
        <begin position="209"/>
        <end position="239"/>
    </location>
</feature>
<feature type="compositionally biased region" description="Basic and acidic residues" evidence="1">
    <location>
        <begin position="368"/>
        <end position="385"/>
    </location>
</feature>
<feature type="compositionally biased region" description="Basic and acidic residues" evidence="1">
    <location>
        <begin position="312"/>
        <end position="344"/>
    </location>
</feature>
<protein>
    <recommendedName>
        <fullName evidence="4">DUF1769-domain-containing protein</fullName>
    </recommendedName>
</protein>
<feature type="compositionally biased region" description="Acidic residues" evidence="1">
    <location>
        <begin position="301"/>
        <end position="311"/>
    </location>
</feature>
<dbReference type="PANTHER" id="PTHR36223">
    <property type="entry name" value="BETA-LACTAMASE-TYPE TRANSPEPTIDASE FOLD DOMAIN CONTAINING PROTEIN"/>
    <property type="match status" value="1"/>
</dbReference>
<evidence type="ECO:0000313" key="2">
    <source>
        <dbReference type="EMBL" id="KAF2084906.1"/>
    </source>
</evidence>
<sequence>MPLFRGIDVRIVTNDSSPDTPFEEYGTQARGSRRFVSTFIEARTGTCFKVCIKPTMPFPDPATGAPLNGAHPVITGEKVYYPHAHTKMDLMARVYLDESPREAYSIIVDLDPINPNDELIPKDGIYKMGFRCIDHGQVRFVPSQWVFRELGIESVLENLSLNDRANSGAHPAFEENSQEEERQSGAGQIKVIFQRIRCATTAYPQSALHSYKERDSSRTASGNGSNPSASSGDGAPQDKVTHFIDEKNNATADTTFINAYFNTVYVDALSQPFATFVFKYRKKAVLNKLRVMYRDQKGENIEEDGSDDEEDKFSSDKEVESDGEKEVESLVEKEDKSNGEKDDKMDDGESDIEFSDGEEPSTSVEGQRGSDSDDDRDKEVREAKKLMKAMKLRGKRQRDSVSDSDKDESDEVRAAKKLMKAMKTINIGLSNE</sequence>
<dbReference type="OrthoDB" id="5409365at2759"/>
<dbReference type="Proteomes" id="UP000799776">
    <property type="component" value="Unassembled WGS sequence"/>
</dbReference>
<feature type="compositionally biased region" description="Basic residues" evidence="1">
    <location>
        <begin position="386"/>
        <end position="396"/>
    </location>
</feature>
<gene>
    <name evidence="2" type="ORF">K490DRAFT_68321</name>
</gene>
<organism evidence="2 3">
    <name type="scientific">Saccharata proteae CBS 121410</name>
    <dbReference type="NCBI Taxonomy" id="1314787"/>
    <lineage>
        <taxon>Eukaryota</taxon>
        <taxon>Fungi</taxon>
        <taxon>Dikarya</taxon>
        <taxon>Ascomycota</taxon>
        <taxon>Pezizomycotina</taxon>
        <taxon>Dothideomycetes</taxon>
        <taxon>Dothideomycetes incertae sedis</taxon>
        <taxon>Botryosphaeriales</taxon>
        <taxon>Saccharataceae</taxon>
        <taxon>Saccharata</taxon>
    </lineage>
</organism>